<dbReference type="EMBL" id="WJXO01000001">
    <property type="protein sequence ID" value="MRN38955.1"/>
    <property type="molecule type" value="Genomic_DNA"/>
</dbReference>
<comment type="caution">
    <text evidence="2">The sequence shown here is derived from an EMBL/GenBank/DDBJ whole genome shotgun (WGS) entry which is preliminary data.</text>
</comment>
<proteinExistence type="predicted"/>
<dbReference type="Pfam" id="PF15956">
    <property type="entry name" value="DUF4760"/>
    <property type="match status" value="1"/>
</dbReference>
<protein>
    <submittedName>
        <fullName evidence="2">DUF4760 domain-containing protein</fullName>
    </submittedName>
</protein>
<organism evidence="2 4">
    <name type="scientific">Neisseria brasiliensis</name>
    <dbReference type="NCBI Taxonomy" id="2666100"/>
    <lineage>
        <taxon>Bacteria</taxon>
        <taxon>Pseudomonadati</taxon>
        <taxon>Pseudomonadota</taxon>
        <taxon>Betaproteobacteria</taxon>
        <taxon>Neisseriales</taxon>
        <taxon>Neisseriaceae</taxon>
        <taxon>Neisseria</taxon>
    </lineage>
</organism>
<evidence type="ECO:0000313" key="3">
    <source>
        <dbReference type="EMBL" id="MRN39415.1"/>
    </source>
</evidence>
<reference evidence="2" key="1">
    <citation type="journal article" name="Emerg. Infect. Dis.">
        <title>Two cases of a newly characterized neisseria species.</title>
        <authorList>
            <person name="Mustapha M."/>
            <person name="Lemos A.P.S."/>
            <person name="Harrison L.H."/>
            <person name="Vantyne D."/>
            <person name="Sacchi C.T."/>
        </authorList>
    </citation>
    <scope>NUCLEOTIDE SEQUENCE</scope>
    <source>
        <strain evidence="2">N.95.16</strain>
    </source>
</reference>
<keyword evidence="1" id="KW-0812">Transmembrane</keyword>
<keyword evidence="4" id="KW-1185">Reference proteome</keyword>
<dbReference type="AlphaFoldDB" id="A0A5Q3S1L0"/>
<evidence type="ECO:0000313" key="4">
    <source>
        <dbReference type="Proteomes" id="UP000486297"/>
    </source>
</evidence>
<dbReference type="RefSeq" id="WP_095503820.1">
    <property type="nucleotide sequence ID" value="NZ_CP046027.1"/>
</dbReference>
<feature type="transmembrane region" description="Helical" evidence="1">
    <location>
        <begin position="22"/>
        <end position="42"/>
    </location>
</feature>
<sequence length="176" mass="20645">MHLQGAFLMDTTTTNSITLADWLLIIQAVILFLGLGFTALSIRNNKNDNRRMATVDLILRQRFNEELNKSVETVYNLIQGDFPSLHQYLDKKQYPEERKAILTLLNYREFVAVGINTGVIDEKIYKRSFCNIIIRDWKMLCQTIEAIRNSEKGHATNFQDFEKLAKRWKRKTLKKM</sequence>
<evidence type="ECO:0000313" key="2">
    <source>
        <dbReference type="EMBL" id="MRN38955.1"/>
    </source>
</evidence>
<name>A0A5Q3S1L0_9NEIS</name>
<keyword evidence="1" id="KW-1133">Transmembrane helix</keyword>
<evidence type="ECO:0000256" key="1">
    <source>
        <dbReference type="SAM" id="Phobius"/>
    </source>
</evidence>
<dbReference type="EMBL" id="WJXO01000004">
    <property type="protein sequence ID" value="MRN39415.1"/>
    <property type="molecule type" value="Genomic_DNA"/>
</dbReference>
<accession>A0A5Q3S1L0</accession>
<gene>
    <name evidence="2" type="ORF">GJU80_10840</name>
    <name evidence="3" type="ORF">GJU80_13265</name>
</gene>
<keyword evidence="1" id="KW-0472">Membrane</keyword>
<dbReference type="Proteomes" id="UP000486297">
    <property type="component" value="Unassembled WGS sequence"/>
</dbReference>
<dbReference type="InterPro" id="IPR031876">
    <property type="entry name" value="DUF4760"/>
</dbReference>